<feature type="chain" id="PRO_5039029101" evidence="1">
    <location>
        <begin position="23"/>
        <end position="227"/>
    </location>
</feature>
<organism evidence="2 3">
    <name type="scientific">Candidatus Pullichristensenella excrementigallinarum</name>
    <dbReference type="NCBI Taxonomy" id="2840907"/>
    <lineage>
        <taxon>Bacteria</taxon>
        <taxon>Bacillati</taxon>
        <taxon>Bacillota</taxon>
        <taxon>Clostridia</taxon>
        <taxon>Candidatus Pullichristensenella</taxon>
    </lineage>
</organism>
<dbReference type="GO" id="GO:0006974">
    <property type="term" value="P:DNA damage response"/>
    <property type="evidence" value="ECO:0007669"/>
    <property type="project" value="TreeGrafter"/>
</dbReference>
<keyword evidence="1" id="KW-0732">Signal</keyword>
<evidence type="ECO:0000313" key="2">
    <source>
        <dbReference type="EMBL" id="HIU34603.1"/>
    </source>
</evidence>
<evidence type="ECO:0000256" key="1">
    <source>
        <dbReference type="SAM" id="SignalP"/>
    </source>
</evidence>
<dbReference type="PANTHER" id="PTHR34387:SF2">
    <property type="entry name" value="SLR1258 PROTEIN"/>
    <property type="match status" value="1"/>
</dbReference>
<reference evidence="2" key="1">
    <citation type="submission" date="2020-10" db="EMBL/GenBank/DDBJ databases">
        <authorList>
            <person name="Gilroy R."/>
        </authorList>
    </citation>
    <scope>NUCLEOTIDE SEQUENCE</scope>
    <source>
        <strain evidence="2">ChiHcec3-11533</strain>
    </source>
</reference>
<dbReference type="AlphaFoldDB" id="A0A9D1LBM1"/>
<dbReference type="Gene3D" id="3.30.110.170">
    <property type="entry name" value="Protein of unknown function (DUF541), domain 1"/>
    <property type="match status" value="1"/>
</dbReference>
<proteinExistence type="predicted"/>
<feature type="non-terminal residue" evidence="2">
    <location>
        <position position="227"/>
    </location>
</feature>
<dbReference type="InterPro" id="IPR007497">
    <property type="entry name" value="SIMPL/DUF541"/>
</dbReference>
<dbReference type="Pfam" id="PF04402">
    <property type="entry name" value="SIMPL"/>
    <property type="match status" value="1"/>
</dbReference>
<dbReference type="Gene3D" id="3.30.70.2970">
    <property type="entry name" value="Protein of unknown function (DUF541), domain 2"/>
    <property type="match status" value="1"/>
</dbReference>
<dbReference type="Proteomes" id="UP000824072">
    <property type="component" value="Unassembled WGS sequence"/>
</dbReference>
<sequence>MKKLVSLLVVIGMLALSAAAFAEGTTLNVSGEGVVFLESDMAIITLGVRETNTDVLVAQTTVNEKIASVRKALLEAGVSESDFNTDNISIYANYDYSDTVEKIASYTAYNSLSIRTTDMENVGALIDAAFQAGANTLDQVQFTVQDDTQAREQALTGAIEDAMRKAEVMASAAGMAVDSIETITEGYNYSYDSGRNVMYAATDSEAAAGTMIQAALVSVSATVTMEF</sequence>
<feature type="signal peptide" evidence="1">
    <location>
        <begin position="1"/>
        <end position="22"/>
    </location>
</feature>
<protein>
    <submittedName>
        <fullName evidence="2">SIMPL domain-containing protein</fullName>
    </submittedName>
</protein>
<reference evidence="2" key="2">
    <citation type="journal article" date="2021" name="PeerJ">
        <title>Extensive microbial diversity within the chicken gut microbiome revealed by metagenomics and culture.</title>
        <authorList>
            <person name="Gilroy R."/>
            <person name="Ravi A."/>
            <person name="Getino M."/>
            <person name="Pursley I."/>
            <person name="Horton D.L."/>
            <person name="Alikhan N.F."/>
            <person name="Baker D."/>
            <person name="Gharbi K."/>
            <person name="Hall N."/>
            <person name="Watson M."/>
            <person name="Adriaenssens E.M."/>
            <person name="Foster-Nyarko E."/>
            <person name="Jarju S."/>
            <person name="Secka A."/>
            <person name="Antonio M."/>
            <person name="Oren A."/>
            <person name="Chaudhuri R.R."/>
            <person name="La Ragione R."/>
            <person name="Hildebrand F."/>
            <person name="Pallen M.J."/>
        </authorList>
    </citation>
    <scope>NUCLEOTIDE SEQUENCE</scope>
    <source>
        <strain evidence="2">ChiHcec3-11533</strain>
    </source>
</reference>
<dbReference type="InterPro" id="IPR052022">
    <property type="entry name" value="26kDa_periplasmic_antigen"/>
</dbReference>
<gene>
    <name evidence="2" type="ORF">IAB02_08570</name>
</gene>
<dbReference type="PANTHER" id="PTHR34387">
    <property type="entry name" value="SLR1258 PROTEIN"/>
    <property type="match status" value="1"/>
</dbReference>
<accession>A0A9D1LBM1</accession>
<evidence type="ECO:0000313" key="3">
    <source>
        <dbReference type="Proteomes" id="UP000824072"/>
    </source>
</evidence>
<dbReference type="EMBL" id="DVMU01000189">
    <property type="protein sequence ID" value="HIU34603.1"/>
    <property type="molecule type" value="Genomic_DNA"/>
</dbReference>
<comment type="caution">
    <text evidence="2">The sequence shown here is derived from an EMBL/GenBank/DDBJ whole genome shotgun (WGS) entry which is preliminary data.</text>
</comment>
<name>A0A9D1LBM1_9FIRM</name>